<organism evidence="1 2">
    <name type="scientific">Orbilia blumenaviensis</name>
    <dbReference type="NCBI Taxonomy" id="1796055"/>
    <lineage>
        <taxon>Eukaryota</taxon>
        <taxon>Fungi</taxon>
        <taxon>Dikarya</taxon>
        <taxon>Ascomycota</taxon>
        <taxon>Pezizomycotina</taxon>
        <taxon>Orbiliomycetes</taxon>
        <taxon>Orbiliales</taxon>
        <taxon>Orbiliaceae</taxon>
        <taxon>Orbilia</taxon>
    </lineage>
</organism>
<name>A0AAV9UU78_9PEZI</name>
<dbReference type="EMBL" id="JAVHNS010000007">
    <property type="protein sequence ID" value="KAK6349268.1"/>
    <property type="molecule type" value="Genomic_DNA"/>
</dbReference>
<accession>A0AAV9UU78</accession>
<gene>
    <name evidence="1" type="ORF">TWF730_010018</name>
</gene>
<comment type="caution">
    <text evidence="1">The sequence shown here is derived from an EMBL/GenBank/DDBJ whole genome shotgun (WGS) entry which is preliminary data.</text>
</comment>
<proteinExistence type="predicted"/>
<sequence length="345" mass="38540">MVSAGCLVPRSQSIGLIPVACIFFGIIKPTIAPDPEPLSQNIPLAQIEVHVSDYRDWVTTNTPLFNSIYDELRNFLEARRETCTIIPPPQYTASTANPRPALADYMHAIDHLTDKLILAIKLAKEDPSPQAGESALVTLIRNQNDGTWKKSKEIQDVLETIAFEIMDDIPNLQDIDSRVSQAVKIPWEPSNVPGYNKLDIVARFIANPEWKRGYPPGLFVLVKPDQKYRWISAFEGIAEEIDFMSRLTYSFSNLASDYGLGDAVYTKVLDTPKHNPSYGVEGARPYTAIDLFRDVRGWYECWAAPVREVARLSEMVTPLPGSVEEEVLETVNVMGAKKWTGAEAA</sequence>
<protein>
    <submittedName>
        <fullName evidence="1">Uncharacterized protein</fullName>
    </submittedName>
</protein>
<reference evidence="1 2" key="1">
    <citation type="submission" date="2019-10" db="EMBL/GenBank/DDBJ databases">
        <authorList>
            <person name="Palmer J.M."/>
        </authorList>
    </citation>
    <scope>NUCLEOTIDE SEQUENCE [LARGE SCALE GENOMIC DNA]</scope>
    <source>
        <strain evidence="1 2">TWF730</strain>
    </source>
</reference>
<dbReference type="AlphaFoldDB" id="A0AAV9UU78"/>
<dbReference type="Proteomes" id="UP001373714">
    <property type="component" value="Unassembled WGS sequence"/>
</dbReference>
<keyword evidence="2" id="KW-1185">Reference proteome</keyword>
<evidence type="ECO:0000313" key="1">
    <source>
        <dbReference type="EMBL" id="KAK6349268.1"/>
    </source>
</evidence>
<evidence type="ECO:0000313" key="2">
    <source>
        <dbReference type="Proteomes" id="UP001373714"/>
    </source>
</evidence>